<proteinExistence type="predicted"/>
<evidence type="ECO:0000313" key="1">
    <source>
        <dbReference type="EMBL" id="AGH57071.1"/>
    </source>
</evidence>
<dbReference type="KEGG" id="vg:15010674"/>
<name>M4SQL9_9CAUD</name>
<dbReference type="EMBL" id="HQ634194">
    <property type="protein sequence ID" value="AGH57071.1"/>
    <property type="molecule type" value="Genomic_DNA"/>
</dbReference>
<dbReference type="GeneID" id="15010674"/>
<gene>
    <name evidence="1" type="ORF">VPNG_00047</name>
</gene>
<dbReference type="OrthoDB" id="35381at10239"/>
<reference evidence="1 2" key="1">
    <citation type="submission" date="2010-11" db="EMBL/GenBank/DDBJ databases">
        <title>The Genome Sequence of Vibrio phage VBP47.</title>
        <authorList>
            <consortium name="The Broad Institute Genome Sequencing Platform"/>
            <person name="Henn M.R."/>
            <person name="Wharam S."/>
            <person name="Gilg I."/>
            <person name="Martinez Martinez J."/>
            <person name="Wilson W."/>
            <person name="Levin J."/>
            <person name="Malboeuf C."/>
            <person name="Casali M."/>
            <person name="Russ C."/>
            <person name="Lennon N."/>
            <person name="Chapman S.B."/>
            <person name="Erlich R."/>
            <person name="Young S.K."/>
            <person name="Yandava C."/>
            <person name="Zeng Q."/>
            <person name="Fitzgerald M.F."/>
            <person name="Alvarado L."/>
            <person name="Anderson S."/>
            <person name="Berlin A."/>
            <person name="Chen Z."/>
            <person name="Freedman E."/>
            <person name="Gellesch M."/>
            <person name="Goldberg J."/>
            <person name="Green L."/>
            <person name="Griggs A."/>
            <person name="Gujja S."/>
            <person name="Heilman E."/>
            <person name="Heiman D."/>
            <person name="Hollinger A."/>
            <person name="Howarth C."/>
            <person name="Larson L."/>
            <person name="Mehta T."/>
            <person name="Neiman D."/>
            <person name="Pearson M."/>
            <person name="Roberts A."/>
            <person name="Ryan E."/>
            <person name="Saif S."/>
            <person name="Shea T."/>
            <person name="Shenoy N."/>
            <person name="Sisk P."/>
            <person name="Stolte C."/>
            <person name="Sykes S."/>
            <person name="White J."/>
            <person name="Haas B."/>
            <person name="Nusbaum C."/>
            <person name="Birren B."/>
        </authorList>
    </citation>
    <scope>NUCLEOTIDE SEQUENCE [LARGE SCALE GENOMIC DNA]</scope>
    <source>
        <strain evidence="1 2">VBP47</strain>
    </source>
</reference>
<protein>
    <recommendedName>
        <fullName evidence="3">Coil containing protein</fullName>
    </recommendedName>
</protein>
<evidence type="ECO:0000313" key="2">
    <source>
        <dbReference type="Proteomes" id="UP000204031"/>
    </source>
</evidence>
<dbReference type="RefSeq" id="YP_007674142.1">
    <property type="nucleotide sequence ID" value="NC_020848.1"/>
</dbReference>
<evidence type="ECO:0008006" key="3">
    <source>
        <dbReference type="Google" id="ProtNLM"/>
    </source>
</evidence>
<keyword evidence="2" id="KW-1185">Reference proteome</keyword>
<dbReference type="Proteomes" id="UP000204031">
    <property type="component" value="Segment"/>
</dbReference>
<accession>M4SQL9</accession>
<organism evidence="1 2">
    <name type="scientific">Vibrio phage VBP47</name>
    <dbReference type="NCBI Taxonomy" id="754073"/>
    <lineage>
        <taxon>Viruses</taxon>
        <taxon>Duplodnaviria</taxon>
        <taxon>Heunggongvirae</taxon>
        <taxon>Uroviricota</taxon>
        <taxon>Caudoviricetes</taxon>
        <taxon>Schitoviridae</taxon>
        <taxon>Fuhrmanvirinae</taxon>
        <taxon>Stoningtonvirus</taxon>
        <taxon>Stoningtonvirus VBP47</taxon>
    </lineage>
</organism>
<sequence>MATFTPLGVNYGVSDDTLTRMYNPEAMNAGVNSISPWSNFQDFHNSTVGQLFNQTPTNQVATPVPYRATPTPTAPVNAPVSNAFSPIGSAPAADAMNNSTFTPSANGGAPFTAESLAANTQPINFSPAQQTAVNALPGNQTGIFNTIGESASNLWEGIGGWQGVQAGLDTATGIFQAYQGMEALDLAQDKFNFQKDAFERNFAMQKDAYDRQVAQVESRKKFLQRGGS</sequence>